<keyword evidence="4" id="KW-1185">Reference proteome</keyword>
<dbReference type="EMBL" id="JAPDDT010000001">
    <property type="protein sequence ID" value="MCW1921797.1"/>
    <property type="molecule type" value="Genomic_DNA"/>
</dbReference>
<feature type="chain" id="PRO_5045250356" evidence="2">
    <location>
        <begin position="17"/>
        <end position="257"/>
    </location>
</feature>
<gene>
    <name evidence="3" type="ORF">OKA05_04485</name>
</gene>
<proteinExistence type="predicted"/>
<feature type="signal peptide" evidence="2">
    <location>
        <begin position="1"/>
        <end position="16"/>
    </location>
</feature>
<protein>
    <submittedName>
        <fullName evidence="3">Uncharacterized protein</fullName>
    </submittedName>
</protein>
<sequence>MKILLPLLLLFPVLLAAEEEKLAELVTRDAKLYTGVTIRKVEPDGLSILHDSGTAKIPFEMLSKDLQTKYGYDKATAAEHQERLAEAQRQRDAADRAANKKQKDAAATHAAAEADKAFAEKVQKAAMMVSVEAFQNARSGLIGDIREGTLTTEPVKSKMGSTVGQKPVWVYRNRAIGGIVAGTKGAKAGVHVDSDGYGETLITWEGKAWRIGKIAYVNRQGLVVTTPLYTASEKEAATFYKKNGFGPKSDDVTRRAH</sequence>
<evidence type="ECO:0000313" key="4">
    <source>
        <dbReference type="Proteomes" id="UP001320876"/>
    </source>
</evidence>
<dbReference type="RefSeq" id="WP_264485906.1">
    <property type="nucleotide sequence ID" value="NZ_JAPDDT010000001.1"/>
</dbReference>
<dbReference type="Proteomes" id="UP001320876">
    <property type="component" value="Unassembled WGS sequence"/>
</dbReference>
<comment type="caution">
    <text evidence="3">The sequence shown here is derived from an EMBL/GenBank/DDBJ whole genome shotgun (WGS) entry which is preliminary data.</text>
</comment>
<evidence type="ECO:0000256" key="2">
    <source>
        <dbReference type="SAM" id="SignalP"/>
    </source>
</evidence>
<evidence type="ECO:0000313" key="3">
    <source>
        <dbReference type="EMBL" id="MCW1921797.1"/>
    </source>
</evidence>
<name>A0ABT3GDU2_9BACT</name>
<feature type="region of interest" description="Disordered" evidence="1">
    <location>
        <begin position="86"/>
        <end position="108"/>
    </location>
</feature>
<reference evidence="3 4" key="1">
    <citation type="submission" date="2022-10" db="EMBL/GenBank/DDBJ databases">
        <title>Luteolibacter arcticus strain CCTCC AB 2014275, whole genome shotgun sequencing project.</title>
        <authorList>
            <person name="Zhao G."/>
            <person name="Shen L."/>
        </authorList>
    </citation>
    <scope>NUCLEOTIDE SEQUENCE [LARGE SCALE GENOMIC DNA]</scope>
    <source>
        <strain evidence="3 4">CCTCC AB 2014275</strain>
    </source>
</reference>
<organism evidence="3 4">
    <name type="scientific">Luteolibacter arcticus</name>
    <dbReference type="NCBI Taxonomy" id="1581411"/>
    <lineage>
        <taxon>Bacteria</taxon>
        <taxon>Pseudomonadati</taxon>
        <taxon>Verrucomicrobiota</taxon>
        <taxon>Verrucomicrobiia</taxon>
        <taxon>Verrucomicrobiales</taxon>
        <taxon>Verrucomicrobiaceae</taxon>
        <taxon>Luteolibacter</taxon>
    </lineage>
</organism>
<accession>A0ABT3GDU2</accession>
<keyword evidence="2" id="KW-0732">Signal</keyword>
<evidence type="ECO:0000256" key="1">
    <source>
        <dbReference type="SAM" id="MobiDB-lite"/>
    </source>
</evidence>